<comment type="caution">
    <text evidence="1">The sequence shown here is derived from an EMBL/GenBank/DDBJ whole genome shotgun (WGS) entry which is preliminary data.</text>
</comment>
<organism evidence="1 2">
    <name type="scientific">Caerostris extrusa</name>
    <name type="common">Bark spider</name>
    <name type="synonym">Caerostris bankana</name>
    <dbReference type="NCBI Taxonomy" id="172846"/>
    <lineage>
        <taxon>Eukaryota</taxon>
        <taxon>Metazoa</taxon>
        <taxon>Ecdysozoa</taxon>
        <taxon>Arthropoda</taxon>
        <taxon>Chelicerata</taxon>
        <taxon>Arachnida</taxon>
        <taxon>Araneae</taxon>
        <taxon>Araneomorphae</taxon>
        <taxon>Entelegynae</taxon>
        <taxon>Araneoidea</taxon>
        <taxon>Araneidae</taxon>
        <taxon>Caerostris</taxon>
    </lineage>
</organism>
<evidence type="ECO:0000313" key="2">
    <source>
        <dbReference type="Proteomes" id="UP001054945"/>
    </source>
</evidence>
<sequence length="84" mass="9081">MRKGGGLLSCPVAFPQMLEYLSPCGFTNDSSVFGWKDRRGSKAFNDLKRIGGGNSSRLGEGGNISLSLNHFINETLVSWTQAAE</sequence>
<keyword evidence="2" id="KW-1185">Reference proteome</keyword>
<proteinExistence type="predicted"/>
<gene>
    <name evidence="1" type="ORF">CEXT_504731</name>
</gene>
<reference evidence="1 2" key="1">
    <citation type="submission" date="2021-06" db="EMBL/GenBank/DDBJ databases">
        <title>Caerostris extrusa draft genome.</title>
        <authorList>
            <person name="Kono N."/>
            <person name="Arakawa K."/>
        </authorList>
    </citation>
    <scope>NUCLEOTIDE SEQUENCE [LARGE SCALE GENOMIC DNA]</scope>
</reference>
<accession>A0AAV4TZ99</accession>
<dbReference type="EMBL" id="BPLR01011997">
    <property type="protein sequence ID" value="GIY50600.1"/>
    <property type="molecule type" value="Genomic_DNA"/>
</dbReference>
<dbReference type="AlphaFoldDB" id="A0AAV4TZ99"/>
<evidence type="ECO:0000313" key="1">
    <source>
        <dbReference type="EMBL" id="GIY50600.1"/>
    </source>
</evidence>
<name>A0AAV4TZ99_CAEEX</name>
<protein>
    <submittedName>
        <fullName evidence="1">Uncharacterized protein</fullName>
    </submittedName>
</protein>
<dbReference type="Proteomes" id="UP001054945">
    <property type="component" value="Unassembled WGS sequence"/>
</dbReference>